<dbReference type="GO" id="GO:1990281">
    <property type="term" value="C:efflux pump complex"/>
    <property type="evidence" value="ECO:0007669"/>
    <property type="project" value="TreeGrafter"/>
</dbReference>
<feature type="chain" id="PRO_5014229185" evidence="3">
    <location>
        <begin position="25"/>
        <end position="363"/>
    </location>
</feature>
<accession>A0A0H5BNN6</accession>
<evidence type="ECO:0000313" key="7">
    <source>
        <dbReference type="Proteomes" id="UP000065734"/>
    </source>
</evidence>
<dbReference type="InterPro" id="IPR058792">
    <property type="entry name" value="Beta-barrel_RND_2"/>
</dbReference>
<dbReference type="Gene3D" id="1.10.287.470">
    <property type="entry name" value="Helix hairpin bin"/>
    <property type="match status" value="1"/>
</dbReference>
<comment type="similarity">
    <text evidence="1">Belongs to the membrane fusion protein (MFP) (TC 8.A.1) family.</text>
</comment>
<evidence type="ECO:0000256" key="2">
    <source>
        <dbReference type="SAM" id="MobiDB-lite"/>
    </source>
</evidence>
<dbReference type="AlphaFoldDB" id="A0A0H5BNN6"/>
<protein>
    <submittedName>
        <fullName evidence="6">Efflux pump periplasmic linker BepF</fullName>
    </submittedName>
    <submittedName>
        <fullName evidence="5">RND efflux membrane fusion protein</fullName>
    </submittedName>
</protein>
<dbReference type="Proteomes" id="UP000065734">
    <property type="component" value="Chromosome I"/>
</dbReference>
<dbReference type="PANTHER" id="PTHR30469:SF18">
    <property type="entry name" value="RESISTANCE-NODULATION-CELL DIVISION (RND) EFFLUX MEMBRANE FUSION PROTEIN-RELATED"/>
    <property type="match status" value="1"/>
</dbReference>
<dbReference type="EMBL" id="LN907867">
    <property type="protein sequence ID" value="CUU41398.1"/>
    <property type="molecule type" value="Genomic_DNA"/>
</dbReference>
<evidence type="ECO:0000259" key="4">
    <source>
        <dbReference type="Pfam" id="PF25954"/>
    </source>
</evidence>
<feature type="domain" description="CusB-like beta-barrel" evidence="4">
    <location>
        <begin position="213"/>
        <end position="284"/>
    </location>
</feature>
<evidence type="ECO:0000313" key="5">
    <source>
        <dbReference type="EMBL" id="BAR97968.1"/>
    </source>
</evidence>
<dbReference type="InterPro" id="IPR006143">
    <property type="entry name" value="RND_pump_MFP"/>
</dbReference>
<sequence length="363" mass="38499">MLATLASPRSGPWLVLALSLAVAACTDGKAKHAADEPRTVRVETVRLTALASSLTLTGTVRARYEIPMAFRVGGKIAARLVDPGARVKAGQTLARLEADDYRLALRAAEADVRSAEAETERATAQESRTRELTAKGHSSQAANDQAVSTARAARERLDAAKSQREIAANKLAYTELVAEADGVVMSVAAEPGQVVAEGRAVLTLATGEAREAVVAVPESRLPALGSGEAKVTFWAMPGRTVTAKLRELSPEADAVTRTFLARFILDGASDLPLGITAQVTLAPKAIAEVAQIPATAVWWRGDQAMVWVADDAASRLIERRVDIVRLGSERAAVRGELNDGDKVVVLGVHRLDATMPIRLSELH</sequence>
<dbReference type="EMBL" id="AP014854">
    <property type="protein sequence ID" value="BAR97968.1"/>
    <property type="molecule type" value="Genomic_DNA"/>
</dbReference>
<dbReference type="Gene3D" id="2.40.50.100">
    <property type="match status" value="1"/>
</dbReference>
<dbReference type="RefSeq" id="WP_055036639.1">
    <property type="nucleotide sequence ID" value="NZ_AP014854.2"/>
</dbReference>
<feature type="region of interest" description="Disordered" evidence="2">
    <location>
        <begin position="114"/>
        <end position="152"/>
    </location>
</feature>
<dbReference type="SUPFAM" id="SSF111369">
    <property type="entry name" value="HlyD-like secretion proteins"/>
    <property type="match status" value="1"/>
</dbReference>
<dbReference type="Gene3D" id="2.40.30.170">
    <property type="match status" value="1"/>
</dbReference>
<evidence type="ECO:0000256" key="1">
    <source>
        <dbReference type="ARBA" id="ARBA00009477"/>
    </source>
</evidence>
<reference evidence="7" key="3">
    <citation type="journal article" date="2016" name="Genome Announc.">
        <title>Revised genome sequence of the purple photosynthetic bacterium Blastochloris viridis.</title>
        <authorList>
            <person name="Liu L.N."/>
            <person name="Faulkner M."/>
            <person name="Liu X."/>
            <person name="Huang F."/>
            <person name="Darby A.C."/>
            <person name="Hall N."/>
        </authorList>
    </citation>
    <scope>NUCLEOTIDE SEQUENCE [LARGE SCALE GENOMIC DNA]</scope>
    <source>
        <strain evidence="7">ATCC 19567 / DSM 133 / F</strain>
    </source>
</reference>
<name>A0A0H5BNN6_BLAVI</name>
<keyword evidence="7" id="KW-1185">Reference proteome</keyword>
<reference evidence="6" key="2">
    <citation type="submission" date="2015-11" db="EMBL/GenBank/DDBJ databases">
        <authorList>
            <person name="Zhang Y."/>
            <person name="Guo Z."/>
        </authorList>
    </citation>
    <scope>NUCLEOTIDE SEQUENCE</scope>
    <source>
        <strain evidence="6">1</strain>
    </source>
</reference>
<dbReference type="GO" id="GO:0015562">
    <property type="term" value="F:efflux transmembrane transporter activity"/>
    <property type="evidence" value="ECO:0007669"/>
    <property type="project" value="TreeGrafter"/>
</dbReference>
<dbReference type="NCBIfam" id="TIGR01730">
    <property type="entry name" value="RND_mfp"/>
    <property type="match status" value="1"/>
</dbReference>
<organism evidence="6 7">
    <name type="scientific">Blastochloris viridis</name>
    <name type="common">Rhodopseudomonas viridis</name>
    <dbReference type="NCBI Taxonomy" id="1079"/>
    <lineage>
        <taxon>Bacteria</taxon>
        <taxon>Pseudomonadati</taxon>
        <taxon>Pseudomonadota</taxon>
        <taxon>Alphaproteobacteria</taxon>
        <taxon>Hyphomicrobiales</taxon>
        <taxon>Blastochloridaceae</taxon>
        <taxon>Blastochloris</taxon>
    </lineage>
</organism>
<dbReference type="KEGG" id="bvr:BVIR_946"/>
<feature type="compositionally biased region" description="Polar residues" evidence="2">
    <location>
        <begin position="136"/>
        <end position="148"/>
    </location>
</feature>
<feature type="signal peptide" evidence="3">
    <location>
        <begin position="1"/>
        <end position="24"/>
    </location>
</feature>
<evidence type="ECO:0000256" key="3">
    <source>
        <dbReference type="SAM" id="SignalP"/>
    </source>
</evidence>
<dbReference type="Pfam" id="PF25954">
    <property type="entry name" value="Beta-barrel_RND_2"/>
    <property type="match status" value="1"/>
</dbReference>
<proteinExistence type="inferred from homology"/>
<evidence type="ECO:0000313" key="6">
    <source>
        <dbReference type="EMBL" id="CUU41398.1"/>
    </source>
</evidence>
<feature type="compositionally biased region" description="Basic and acidic residues" evidence="2">
    <location>
        <begin position="114"/>
        <end position="134"/>
    </location>
</feature>
<dbReference type="PANTHER" id="PTHR30469">
    <property type="entry name" value="MULTIDRUG RESISTANCE PROTEIN MDTA"/>
    <property type="match status" value="1"/>
</dbReference>
<gene>
    <name evidence="6" type="primary">bepF_2</name>
    <name evidence="5" type="ORF">BV133_375</name>
    <name evidence="6" type="ORF">BVIRIDIS_03890</name>
</gene>
<dbReference type="STRING" id="1079.BVIR_946"/>
<reference evidence="5" key="1">
    <citation type="journal article" date="2015" name="Genome Announc.">
        <title>Complete Genome Sequence of the Bacteriochlorophyll b-Producing Photosynthetic Bacterium Blastochloris viridis.</title>
        <authorList>
            <person name="Tsukatani Y."/>
            <person name="Hirose Y."/>
            <person name="Harada J."/>
            <person name="Misawa N."/>
            <person name="Mori K."/>
            <person name="Inoue K."/>
            <person name="Tamiaki H."/>
        </authorList>
    </citation>
    <scope>NUCLEOTIDE SEQUENCE [LARGE SCALE GENOMIC DNA]</scope>
    <source>
        <strain evidence="5">DSM 133</strain>
    </source>
</reference>
<dbReference type="Gene3D" id="2.40.420.20">
    <property type="match status" value="1"/>
</dbReference>
<keyword evidence="3" id="KW-0732">Signal</keyword>